<sequence>DRLHALFLDAPDGAGELRVALGRVVGRSSGREVALPVAGEALLDGQDHEFAPALSTEASGALQAALDAALARWQAEDAARRRWAAVAVEERTRRHAEVGESLTVYQPEGSWHYQEA</sequence>
<dbReference type="EMBL" id="CAUYUJ010020087">
    <property type="protein sequence ID" value="CAK0895792.1"/>
    <property type="molecule type" value="Genomic_DNA"/>
</dbReference>
<gene>
    <name evidence="1" type="ORF">PCOR1329_LOCUS74433</name>
</gene>
<evidence type="ECO:0000313" key="1">
    <source>
        <dbReference type="EMBL" id="CAK0895792.1"/>
    </source>
</evidence>
<accession>A0ABN9XCW4</accession>
<comment type="caution">
    <text evidence="1">The sequence shown here is derived from an EMBL/GenBank/DDBJ whole genome shotgun (WGS) entry which is preliminary data.</text>
</comment>
<feature type="non-terminal residue" evidence="1">
    <location>
        <position position="1"/>
    </location>
</feature>
<evidence type="ECO:0000313" key="2">
    <source>
        <dbReference type="Proteomes" id="UP001189429"/>
    </source>
</evidence>
<reference evidence="1" key="1">
    <citation type="submission" date="2023-10" db="EMBL/GenBank/DDBJ databases">
        <authorList>
            <person name="Chen Y."/>
            <person name="Shah S."/>
            <person name="Dougan E. K."/>
            <person name="Thang M."/>
            <person name="Chan C."/>
        </authorList>
    </citation>
    <scope>NUCLEOTIDE SEQUENCE [LARGE SCALE GENOMIC DNA]</scope>
</reference>
<protein>
    <submittedName>
        <fullName evidence="1">Uncharacterized protein</fullName>
    </submittedName>
</protein>
<proteinExistence type="predicted"/>
<dbReference type="Proteomes" id="UP001189429">
    <property type="component" value="Unassembled WGS sequence"/>
</dbReference>
<name>A0ABN9XCW4_9DINO</name>
<keyword evidence="2" id="KW-1185">Reference proteome</keyword>
<organism evidence="1 2">
    <name type="scientific">Prorocentrum cordatum</name>
    <dbReference type="NCBI Taxonomy" id="2364126"/>
    <lineage>
        <taxon>Eukaryota</taxon>
        <taxon>Sar</taxon>
        <taxon>Alveolata</taxon>
        <taxon>Dinophyceae</taxon>
        <taxon>Prorocentrales</taxon>
        <taxon>Prorocentraceae</taxon>
        <taxon>Prorocentrum</taxon>
    </lineage>
</organism>